<evidence type="ECO:0000313" key="8">
    <source>
        <dbReference type="Proteomes" id="UP000295510"/>
    </source>
</evidence>
<dbReference type="NCBIfam" id="TIGR00219">
    <property type="entry name" value="mreC"/>
    <property type="match status" value="1"/>
</dbReference>
<evidence type="ECO:0000256" key="2">
    <source>
        <dbReference type="ARBA" id="ARBA00013855"/>
    </source>
</evidence>
<evidence type="ECO:0000256" key="1">
    <source>
        <dbReference type="ARBA" id="ARBA00009369"/>
    </source>
</evidence>
<protein>
    <recommendedName>
        <fullName evidence="2 5">Cell shape-determining protein MreC</fullName>
    </recommendedName>
    <alternativeName>
        <fullName evidence="4 5">Cell shape protein MreC</fullName>
    </alternativeName>
</protein>
<keyword evidence="3 5" id="KW-0133">Cell shape</keyword>
<proteinExistence type="inferred from homology"/>
<dbReference type="InterPro" id="IPR055342">
    <property type="entry name" value="MreC_beta-barrel_core"/>
</dbReference>
<dbReference type="AlphaFoldDB" id="A0A4R6UIB0"/>
<sequence>MPLGTVDRTPPPFFKQGPSALSKLLVLSAIAALLMVVDAKRQWAEPVRQVVATAIYPLQWLALQPLHAARWSGQYLGSLQAAQQEAAQARAELVRQAQRAAIVEHLSQENRELRALLGMQERLPTGAQGAQILYELPDPFSRKVVINLGQRDGVQPGSAVMDGYGVLGQVTRVYPATSEVTLLVDRQQAIPVINTRTGQRSLAYGMPGGRLELRFESVNTETEAGDVLTTSGIDGVYPPGLPVATVVHVSATGGSGFARIEAEPMARMDNTLHVLVVAPAGRPRLPGNDTPTEARP</sequence>
<reference evidence="7 8" key="1">
    <citation type="submission" date="2019-03" db="EMBL/GenBank/DDBJ databases">
        <title>Genomic Encyclopedia of Type Strains, Phase IV (KMG-IV): sequencing the most valuable type-strain genomes for metagenomic binning, comparative biology and taxonomic classification.</title>
        <authorList>
            <person name="Goeker M."/>
        </authorList>
    </citation>
    <scope>NUCLEOTIDE SEQUENCE [LARGE SCALE GENOMIC DNA]</scope>
    <source>
        <strain evidence="7 8">DSM 19605</strain>
    </source>
</reference>
<evidence type="ECO:0000259" key="6">
    <source>
        <dbReference type="Pfam" id="PF04085"/>
    </source>
</evidence>
<dbReference type="InterPro" id="IPR042177">
    <property type="entry name" value="Cell/Rod_1"/>
</dbReference>
<organism evidence="7 8">
    <name type="scientific">Tepidicella xavieri</name>
    <dbReference type="NCBI Taxonomy" id="360241"/>
    <lineage>
        <taxon>Bacteria</taxon>
        <taxon>Pseudomonadati</taxon>
        <taxon>Pseudomonadota</taxon>
        <taxon>Betaproteobacteria</taxon>
        <taxon>Burkholderiales</taxon>
        <taxon>Tepidicella</taxon>
    </lineage>
</organism>
<dbReference type="GO" id="GO:0008360">
    <property type="term" value="P:regulation of cell shape"/>
    <property type="evidence" value="ECO:0007669"/>
    <property type="project" value="UniProtKB-KW"/>
</dbReference>
<dbReference type="Pfam" id="PF04085">
    <property type="entry name" value="MreC"/>
    <property type="match status" value="1"/>
</dbReference>
<evidence type="ECO:0000256" key="5">
    <source>
        <dbReference type="PIRNR" id="PIRNR038471"/>
    </source>
</evidence>
<evidence type="ECO:0000256" key="3">
    <source>
        <dbReference type="ARBA" id="ARBA00022960"/>
    </source>
</evidence>
<dbReference type="PANTHER" id="PTHR34138">
    <property type="entry name" value="CELL SHAPE-DETERMINING PROTEIN MREC"/>
    <property type="match status" value="1"/>
</dbReference>
<name>A0A4R6UIB0_9BURK</name>
<evidence type="ECO:0000256" key="4">
    <source>
        <dbReference type="ARBA" id="ARBA00032089"/>
    </source>
</evidence>
<dbReference type="PIRSF" id="PIRSF038471">
    <property type="entry name" value="MreC"/>
    <property type="match status" value="1"/>
</dbReference>
<feature type="domain" description="Rod shape-determining protein MreC beta-barrel core" evidence="6">
    <location>
        <begin position="133"/>
        <end position="277"/>
    </location>
</feature>
<comment type="caution">
    <text evidence="7">The sequence shown here is derived from an EMBL/GenBank/DDBJ whole genome shotgun (WGS) entry which is preliminary data.</text>
</comment>
<comment type="similarity">
    <text evidence="1 5">Belongs to the MreC family.</text>
</comment>
<dbReference type="RefSeq" id="WP_133595338.1">
    <property type="nucleotide sequence ID" value="NZ_SNYL01000001.1"/>
</dbReference>
<keyword evidence="8" id="KW-1185">Reference proteome</keyword>
<accession>A0A4R6UIB0</accession>
<dbReference type="Gene3D" id="2.40.10.350">
    <property type="entry name" value="Rod shape-determining protein MreC, domain 2"/>
    <property type="match status" value="1"/>
</dbReference>
<dbReference type="InterPro" id="IPR042175">
    <property type="entry name" value="Cell/Rod_MreC_2"/>
</dbReference>
<dbReference type="OrthoDB" id="9808025at2"/>
<comment type="function">
    <text evidence="5">Involved in formation and maintenance of cell shape.</text>
</comment>
<dbReference type="Gene3D" id="2.40.10.340">
    <property type="entry name" value="Rod shape-determining protein MreC, domain 1"/>
    <property type="match status" value="1"/>
</dbReference>
<dbReference type="EMBL" id="SNYL01000001">
    <property type="protein sequence ID" value="TDQ45119.1"/>
    <property type="molecule type" value="Genomic_DNA"/>
</dbReference>
<gene>
    <name evidence="7" type="ORF">DFR43_10119</name>
</gene>
<dbReference type="PANTHER" id="PTHR34138:SF1">
    <property type="entry name" value="CELL SHAPE-DETERMINING PROTEIN MREC"/>
    <property type="match status" value="1"/>
</dbReference>
<evidence type="ECO:0000313" key="7">
    <source>
        <dbReference type="EMBL" id="TDQ45119.1"/>
    </source>
</evidence>
<dbReference type="InterPro" id="IPR007221">
    <property type="entry name" value="MreC"/>
</dbReference>
<dbReference type="GO" id="GO:0005886">
    <property type="term" value="C:plasma membrane"/>
    <property type="evidence" value="ECO:0007669"/>
    <property type="project" value="TreeGrafter"/>
</dbReference>
<dbReference type="Proteomes" id="UP000295510">
    <property type="component" value="Unassembled WGS sequence"/>
</dbReference>